<dbReference type="PANTHER" id="PTHR30069:SF53">
    <property type="entry name" value="COLICIN I RECEPTOR-RELATED"/>
    <property type="match status" value="1"/>
</dbReference>
<evidence type="ECO:0000256" key="3">
    <source>
        <dbReference type="ARBA" id="ARBA00022452"/>
    </source>
</evidence>
<dbReference type="InterPro" id="IPR039426">
    <property type="entry name" value="TonB-dep_rcpt-like"/>
</dbReference>
<evidence type="ECO:0000256" key="12">
    <source>
        <dbReference type="RuleBase" id="RU003357"/>
    </source>
</evidence>
<keyword evidence="2 10" id="KW-0813">Transport</keyword>
<dbReference type="InterPro" id="IPR000531">
    <property type="entry name" value="Beta-barrel_TonB"/>
</dbReference>
<dbReference type="AlphaFoldDB" id="A0A975KBE7"/>
<dbReference type="SUPFAM" id="SSF56935">
    <property type="entry name" value="Porins"/>
    <property type="match status" value="1"/>
</dbReference>
<feature type="domain" description="TonB-dependent receptor plug" evidence="14">
    <location>
        <begin position="38"/>
        <end position="150"/>
    </location>
</feature>
<evidence type="ECO:0000256" key="9">
    <source>
        <dbReference type="ARBA" id="ARBA00023237"/>
    </source>
</evidence>
<evidence type="ECO:0000313" key="15">
    <source>
        <dbReference type="EMBL" id="QUT08295.1"/>
    </source>
</evidence>
<evidence type="ECO:0000256" key="4">
    <source>
        <dbReference type="ARBA" id="ARBA00022692"/>
    </source>
</evidence>
<evidence type="ECO:0000256" key="6">
    <source>
        <dbReference type="ARBA" id="ARBA00023065"/>
    </source>
</evidence>
<keyword evidence="9 10" id="KW-0998">Cell outer membrane</keyword>
<feature type="domain" description="TonB-dependent receptor-like beta-barrel" evidence="13">
    <location>
        <begin position="206"/>
        <end position="655"/>
    </location>
</feature>
<dbReference type="PROSITE" id="PS52016">
    <property type="entry name" value="TONB_DEPENDENT_REC_3"/>
    <property type="match status" value="1"/>
</dbReference>
<keyword evidence="4 10" id="KW-0812">Transmembrane</keyword>
<dbReference type="Pfam" id="PF00593">
    <property type="entry name" value="TonB_dep_Rec_b-barrel"/>
    <property type="match status" value="1"/>
</dbReference>
<keyword evidence="5" id="KW-0732">Signal</keyword>
<reference evidence="15" key="1">
    <citation type="submission" date="2021-04" db="EMBL/GenBank/DDBJ databases">
        <title>Isolation of p-tert-butylphenol degrading bacteria Sphingobium phenoxybenzoativorans Tas13 from active sludge.</title>
        <authorList>
            <person name="Li Y."/>
        </authorList>
    </citation>
    <scope>NUCLEOTIDE SEQUENCE</scope>
    <source>
        <strain evidence="15">Tas13</strain>
    </source>
</reference>
<evidence type="ECO:0000313" key="16">
    <source>
        <dbReference type="Proteomes" id="UP000681425"/>
    </source>
</evidence>
<evidence type="ECO:0000256" key="7">
    <source>
        <dbReference type="ARBA" id="ARBA00023077"/>
    </source>
</evidence>
<dbReference type="InterPro" id="IPR012910">
    <property type="entry name" value="Plug_dom"/>
</dbReference>
<dbReference type="GO" id="GO:0009279">
    <property type="term" value="C:cell outer membrane"/>
    <property type="evidence" value="ECO:0007669"/>
    <property type="project" value="UniProtKB-SubCell"/>
</dbReference>
<evidence type="ECO:0000256" key="10">
    <source>
        <dbReference type="PROSITE-ProRule" id="PRU01360"/>
    </source>
</evidence>
<dbReference type="KEGG" id="spph:KFK14_15665"/>
<dbReference type="Pfam" id="PF07715">
    <property type="entry name" value="Plug"/>
    <property type="match status" value="1"/>
</dbReference>
<sequence>MGGGVFAQTAIQPDAAADAGASGDEIVVTAAGFEQKIVDAPASISVISREELQERRFGSLAEALSNVEGIDVGQTAGKTGGLNISIRGMPSDYTLILVDGRRQNAPGNVTPNGFGETSTSFLPPFSAIERIEVVRGPMSTLYGSDAMGGVINLITRKVGKRWAGTVTAEGTLQEDGDFGNMYSANAYLHGPVVPDLLGLAVRGSYFKREASGLSYTDANGNPVEVSTRGPSPVESEIYTLGGRLTLTPHPDHDIWFEADVNRQWYDNSESQLGTGTVAGGYGPEMKFNRDNYVLAHSWRAGFAQIDTTLTRNITETFGRTIPPGTPGKVAGDPRTLKATNSIADTRAVIPLGPVNATVGGQYWKAEMVDAVAVDKYEFVQWALFAEAAWSIVDRFTLTLGGRYDDHETFGGKFSPRAYAVWNVTDAVTVKGGVSRGFKTPRLDQIAPGIVGFGGQGTIPQIGTPGLKPETSTSMELGLYYDDGGIVSGNVTIFNNKFKDRIAAGAPIPNCTWSVAPNLPGCLNLGNFPRAENFGQTVNVDNAVTRGGEAAVKFQFTEALSLGLNYTYTESEQKSGAEAGEPLVNTPKHMLNGNLRWKLNDRLATWVRAEIRSKRYRGAGAAQNALGSFKGYELFHLGANYQLTDNFRLGAAVYNIFDTDFVGYLPYASSPTATAYASEYANLEEPRRLWISATVDF</sequence>
<dbReference type="Gene3D" id="2.170.130.10">
    <property type="entry name" value="TonB-dependent receptor, plug domain"/>
    <property type="match status" value="1"/>
</dbReference>
<keyword evidence="8 10" id="KW-0472">Membrane</keyword>
<keyword evidence="6" id="KW-0406">Ion transport</keyword>
<dbReference type="EMBL" id="CP073910">
    <property type="protein sequence ID" value="QUT08295.1"/>
    <property type="molecule type" value="Genomic_DNA"/>
</dbReference>
<dbReference type="PROSITE" id="PS01156">
    <property type="entry name" value="TONB_DEPENDENT_REC_2"/>
    <property type="match status" value="1"/>
</dbReference>
<feature type="short sequence motif" description="TonB C-terminal box" evidence="11">
    <location>
        <begin position="679"/>
        <end position="696"/>
    </location>
</feature>
<accession>A0A975KBE7</accession>
<evidence type="ECO:0000259" key="14">
    <source>
        <dbReference type="Pfam" id="PF07715"/>
    </source>
</evidence>
<dbReference type="InterPro" id="IPR037066">
    <property type="entry name" value="Plug_dom_sf"/>
</dbReference>
<dbReference type="CDD" id="cd01347">
    <property type="entry name" value="ligand_gated_channel"/>
    <property type="match status" value="1"/>
</dbReference>
<keyword evidence="15" id="KW-0675">Receptor</keyword>
<evidence type="ECO:0000256" key="1">
    <source>
        <dbReference type="ARBA" id="ARBA00004571"/>
    </source>
</evidence>
<dbReference type="GO" id="GO:0015344">
    <property type="term" value="F:siderophore uptake transmembrane transporter activity"/>
    <property type="evidence" value="ECO:0007669"/>
    <property type="project" value="TreeGrafter"/>
</dbReference>
<keyword evidence="16" id="KW-1185">Reference proteome</keyword>
<name>A0A975KBE7_9SPHN</name>
<keyword evidence="7 12" id="KW-0798">TonB box</keyword>
<comment type="subcellular location">
    <subcellularLocation>
        <location evidence="1 10">Cell outer membrane</location>
        <topology evidence="1 10">Multi-pass membrane protein</topology>
    </subcellularLocation>
</comment>
<evidence type="ECO:0000256" key="11">
    <source>
        <dbReference type="PROSITE-ProRule" id="PRU10144"/>
    </source>
</evidence>
<evidence type="ECO:0000256" key="2">
    <source>
        <dbReference type="ARBA" id="ARBA00022448"/>
    </source>
</evidence>
<evidence type="ECO:0000256" key="5">
    <source>
        <dbReference type="ARBA" id="ARBA00022729"/>
    </source>
</evidence>
<comment type="similarity">
    <text evidence="10 12">Belongs to the TonB-dependent receptor family.</text>
</comment>
<dbReference type="InterPro" id="IPR036942">
    <property type="entry name" value="Beta-barrel_TonB_sf"/>
</dbReference>
<dbReference type="Gene3D" id="2.40.170.20">
    <property type="entry name" value="TonB-dependent receptor, beta-barrel domain"/>
    <property type="match status" value="1"/>
</dbReference>
<dbReference type="GO" id="GO:0044718">
    <property type="term" value="P:siderophore transmembrane transport"/>
    <property type="evidence" value="ECO:0007669"/>
    <property type="project" value="TreeGrafter"/>
</dbReference>
<dbReference type="InterPro" id="IPR010917">
    <property type="entry name" value="TonB_rcpt_CS"/>
</dbReference>
<evidence type="ECO:0000259" key="13">
    <source>
        <dbReference type="Pfam" id="PF00593"/>
    </source>
</evidence>
<proteinExistence type="inferred from homology"/>
<evidence type="ECO:0000256" key="8">
    <source>
        <dbReference type="ARBA" id="ARBA00023136"/>
    </source>
</evidence>
<gene>
    <name evidence="15" type="ORF">KFK14_15665</name>
</gene>
<protein>
    <submittedName>
        <fullName evidence="15">TonB-dependent receptor</fullName>
    </submittedName>
</protein>
<dbReference type="PANTHER" id="PTHR30069">
    <property type="entry name" value="TONB-DEPENDENT OUTER MEMBRANE RECEPTOR"/>
    <property type="match status" value="1"/>
</dbReference>
<organism evidence="15 16">
    <name type="scientific">Sphingobium phenoxybenzoativorans</name>
    <dbReference type="NCBI Taxonomy" id="1592790"/>
    <lineage>
        <taxon>Bacteria</taxon>
        <taxon>Pseudomonadati</taxon>
        <taxon>Pseudomonadota</taxon>
        <taxon>Alphaproteobacteria</taxon>
        <taxon>Sphingomonadales</taxon>
        <taxon>Sphingomonadaceae</taxon>
        <taxon>Sphingobium</taxon>
    </lineage>
</organism>
<dbReference type="Proteomes" id="UP000681425">
    <property type="component" value="Chromosome"/>
</dbReference>
<keyword evidence="3 10" id="KW-1134">Transmembrane beta strand</keyword>